<evidence type="ECO:0000256" key="1">
    <source>
        <dbReference type="ARBA" id="ARBA00023002"/>
    </source>
</evidence>
<name>A0A8J6NUL6_9BACT</name>
<dbReference type="Pfam" id="PF00171">
    <property type="entry name" value="Aldedh"/>
    <property type="match status" value="1"/>
</dbReference>
<protein>
    <submittedName>
        <fullName evidence="3">Aldehyde dehydrogenase family protein</fullName>
    </submittedName>
</protein>
<dbReference type="InterPro" id="IPR016163">
    <property type="entry name" value="Ald_DH_C"/>
</dbReference>
<organism evidence="3 4">
    <name type="scientific">Candidatus Desulfatibia profunda</name>
    <dbReference type="NCBI Taxonomy" id="2841695"/>
    <lineage>
        <taxon>Bacteria</taxon>
        <taxon>Pseudomonadati</taxon>
        <taxon>Thermodesulfobacteriota</taxon>
        <taxon>Desulfobacteria</taxon>
        <taxon>Desulfobacterales</taxon>
        <taxon>Desulfobacterales incertae sedis</taxon>
        <taxon>Candidatus Desulfatibia</taxon>
    </lineage>
</organism>
<reference evidence="3 4" key="1">
    <citation type="submission" date="2020-08" db="EMBL/GenBank/DDBJ databases">
        <title>Bridging the membrane lipid divide: bacteria of the FCB group superphylum have the potential to synthesize archaeal ether lipids.</title>
        <authorList>
            <person name="Villanueva L."/>
            <person name="Von Meijenfeldt F.A.B."/>
            <person name="Westbye A.B."/>
            <person name="Yadav S."/>
            <person name="Hopmans E.C."/>
            <person name="Dutilh B.E."/>
            <person name="Sinninghe Damste J.S."/>
        </authorList>
    </citation>
    <scope>NUCLEOTIDE SEQUENCE [LARGE SCALE GENOMIC DNA]</scope>
    <source>
        <strain evidence="3">NIOZ-UU30</strain>
    </source>
</reference>
<dbReference type="Gene3D" id="3.40.309.10">
    <property type="entry name" value="Aldehyde Dehydrogenase, Chain A, domain 2"/>
    <property type="match status" value="1"/>
</dbReference>
<proteinExistence type="predicted"/>
<comment type="caution">
    <text evidence="3">The sequence shown here is derived from an EMBL/GenBank/DDBJ whole genome shotgun (WGS) entry which is preliminary data.</text>
</comment>
<dbReference type="InterPro" id="IPR016162">
    <property type="entry name" value="Ald_DH_N"/>
</dbReference>
<dbReference type="PANTHER" id="PTHR11699">
    <property type="entry name" value="ALDEHYDE DEHYDROGENASE-RELATED"/>
    <property type="match status" value="1"/>
</dbReference>
<dbReference type="Gene3D" id="3.40.605.10">
    <property type="entry name" value="Aldehyde Dehydrogenase, Chain A, domain 1"/>
    <property type="match status" value="1"/>
</dbReference>
<dbReference type="SUPFAM" id="SSF53720">
    <property type="entry name" value="ALDH-like"/>
    <property type="match status" value="1"/>
</dbReference>
<dbReference type="GO" id="GO:0016620">
    <property type="term" value="F:oxidoreductase activity, acting on the aldehyde or oxo group of donors, NAD or NADP as acceptor"/>
    <property type="evidence" value="ECO:0007669"/>
    <property type="project" value="InterPro"/>
</dbReference>
<dbReference type="InterPro" id="IPR015590">
    <property type="entry name" value="Aldehyde_DH_dom"/>
</dbReference>
<dbReference type="Proteomes" id="UP000603434">
    <property type="component" value="Unassembled WGS sequence"/>
</dbReference>
<sequence length="400" mass="44264">MHQTIDYQMRLEEIGQLAAALLSQKTKLQAAAAHDAGFPVKITSIEVDLAVQHLQTMQAEIPWLGSGRPYGTVATIFPYDAPVVVLARLGGSALLTGNRLRFSLSSQTPRTAELLEKICRPFQFLEAVVGEDNREFGRRCVADEDIRVLFISGASAVGEVYRRQHRSFDKLFFAGPGGMPAAIVSEDADVEAAGRFITRRAFINGGQYCTTLKKAYIHSSLYAAIRDQIIEGVRRMKVGDPLDPETDIGPIRVERTRAILQNALNQCSEARLISGAIDGETVYPLVLETENTTVPDLELFGPFLLLKPFDDPEQAAAELLQTRYGFLLAFFGSPPDVIKTAFHGHFGMVHDNPDFIFTPLRLPFGGKKDSGWIIERRGDHWIERDGAFLYSPELVSPNIS</sequence>
<evidence type="ECO:0000313" key="4">
    <source>
        <dbReference type="Proteomes" id="UP000603434"/>
    </source>
</evidence>
<gene>
    <name evidence="3" type="ORF">H8E23_10130</name>
</gene>
<dbReference type="EMBL" id="JACNJH010000147">
    <property type="protein sequence ID" value="MBC8361744.1"/>
    <property type="molecule type" value="Genomic_DNA"/>
</dbReference>
<dbReference type="InterPro" id="IPR016161">
    <property type="entry name" value="Ald_DH/histidinol_DH"/>
</dbReference>
<accession>A0A8J6NUL6</accession>
<dbReference type="AlphaFoldDB" id="A0A8J6NUL6"/>
<keyword evidence="1" id="KW-0560">Oxidoreductase</keyword>
<evidence type="ECO:0000313" key="3">
    <source>
        <dbReference type="EMBL" id="MBC8361744.1"/>
    </source>
</evidence>
<evidence type="ECO:0000259" key="2">
    <source>
        <dbReference type="Pfam" id="PF00171"/>
    </source>
</evidence>
<feature type="domain" description="Aldehyde dehydrogenase" evidence="2">
    <location>
        <begin position="8"/>
        <end position="373"/>
    </location>
</feature>